<proteinExistence type="inferred from homology"/>
<dbReference type="GO" id="GO:0009234">
    <property type="term" value="P:menaquinone biosynthetic process"/>
    <property type="evidence" value="ECO:0007669"/>
    <property type="project" value="UniProtKB-UniRule"/>
</dbReference>
<evidence type="ECO:0000256" key="3">
    <source>
        <dbReference type="HAMAP-Rule" id="MF_01660"/>
    </source>
</evidence>
<dbReference type="HAMAP" id="MF_01660">
    <property type="entry name" value="MenH"/>
    <property type="match status" value="1"/>
</dbReference>
<dbReference type="PRINTS" id="PR00111">
    <property type="entry name" value="ABHYDROLASE"/>
</dbReference>
<dbReference type="PANTHER" id="PTHR42916:SF1">
    <property type="entry name" value="PROTEIN PHYLLO, CHLOROPLASTIC"/>
    <property type="match status" value="1"/>
</dbReference>
<dbReference type="PANTHER" id="PTHR42916">
    <property type="entry name" value="2-SUCCINYL-5-ENOLPYRUVYL-6-HYDROXY-3-CYCLOHEXENE-1-CARBOXYLATE SYNTHASE"/>
    <property type="match status" value="1"/>
</dbReference>
<gene>
    <name evidence="3 5" type="primary">menH</name>
    <name evidence="5" type="ORF">D9548_10660</name>
</gene>
<dbReference type="InterPro" id="IPR022485">
    <property type="entry name" value="SHCHC_synthase_MenH"/>
</dbReference>
<comment type="function">
    <text evidence="3">Catalyzes a proton abstraction reaction that results in 2,5-elimination of pyruvate from 2-succinyl-5-enolpyruvyl-6-hydroxy-3-cyclohexene-1-carboxylate (SEPHCHC) and the formation of 2-succinyl-6-hydroxy-2,4-cyclohexadiene-1-carboxylate (SHCHC).</text>
</comment>
<comment type="subunit">
    <text evidence="3">Monomer.</text>
</comment>
<comment type="pathway">
    <text evidence="3">Quinol/quinone metabolism; menaquinone biosynthesis.</text>
</comment>
<dbReference type="OrthoDB" id="9808398at2"/>
<dbReference type="EC" id="4.2.99.20" evidence="3"/>
<dbReference type="GO" id="GO:0070205">
    <property type="term" value="F:2-succinyl-6-hydroxy-2,4-cyclohexadiene-1-carboxylate synthase activity"/>
    <property type="evidence" value="ECO:0007669"/>
    <property type="project" value="UniProtKB-UniRule"/>
</dbReference>
<dbReference type="Proteomes" id="UP000266922">
    <property type="component" value="Unassembled WGS sequence"/>
</dbReference>
<name>A0A3L7BBL9_GEOSE</name>
<feature type="domain" description="AB hydrolase-1" evidence="4">
    <location>
        <begin position="45"/>
        <end position="278"/>
    </location>
</feature>
<comment type="similarity">
    <text evidence="3">Belongs to the AB hydrolase superfamily. MenH family.</text>
</comment>
<organism evidence="5 6">
    <name type="scientific">Geobacillus stearothermophilus</name>
    <name type="common">Bacillus stearothermophilus</name>
    <dbReference type="NCBI Taxonomy" id="1422"/>
    <lineage>
        <taxon>Bacteria</taxon>
        <taxon>Bacillati</taxon>
        <taxon>Bacillota</taxon>
        <taxon>Bacilli</taxon>
        <taxon>Bacillales</taxon>
        <taxon>Anoxybacillaceae</taxon>
        <taxon>Geobacillus</taxon>
    </lineage>
</organism>
<protein>
    <recommendedName>
        <fullName evidence="3">Putative 2-succinyl-6-hydroxy-2,4-cyclohexadiene-1-carboxylate synthase</fullName>
        <shortName evidence="3">SHCHC synthase</shortName>
        <ecNumber evidence="3">4.2.99.20</ecNumber>
    </recommendedName>
</protein>
<evidence type="ECO:0000256" key="2">
    <source>
        <dbReference type="ARBA" id="ARBA00023239"/>
    </source>
</evidence>
<evidence type="ECO:0000259" key="4">
    <source>
        <dbReference type="Pfam" id="PF00561"/>
    </source>
</evidence>
<dbReference type="EMBL" id="RCTJ01000038">
    <property type="protein sequence ID" value="RLQ13583.1"/>
    <property type="molecule type" value="Genomic_DNA"/>
</dbReference>
<accession>A0A3L7BBL9</accession>
<evidence type="ECO:0000313" key="5">
    <source>
        <dbReference type="EMBL" id="RLQ13583.1"/>
    </source>
</evidence>
<dbReference type="AlphaFoldDB" id="A0A3L7BBL9"/>
<dbReference type="InterPro" id="IPR029058">
    <property type="entry name" value="AB_hydrolase_fold"/>
</dbReference>
<evidence type="ECO:0000313" key="6">
    <source>
        <dbReference type="Proteomes" id="UP000266922"/>
    </source>
</evidence>
<keyword evidence="2 3" id="KW-0456">Lyase</keyword>
<comment type="catalytic activity">
    <reaction evidence="3">
        <text>5-enolpyruvoyl-6-hydroxy-2-succinyl-cyclohex-3-ene-1-carboxylate = (1R,6R)-6-hydroxy-2-succinyl-cyclohexa-2,4-diene-1-carboxylate + pyruvate</text>
        <dbReference type="Rhea" id="RHEA:25597"/>
        <dbReference type="ChEBI" id="CHEBI:15361"/>
        <dbReference type="ChEBI" id="CHEBI:58689"/>
        <dbReference type="ChEBI" id="CHEBI:58818"/>
        <dbReference type="EC" id="4.2.99.20"/>
    </reaction>
</comment>
<evidence type="ECO:0000256" key="1">
    <source>
        <dbReference type="ARBA" id="ARBA00022428"/>
    </source>
</evidence>
<comment type="caution">
    <text evidence="5">The sequence shown here is derived from an EMBL/GenBank/DDBJ whole genome shotgun (WGS) entry which is preliminary data.</text>
</comment>
<dbReference type="SUPFAM" id="SSF53474">
    <property type="entry name" value="alpha/beta-Hydrolases"/>
    <property type="match status" value="1"/>
</dbReference>
<comment type="pathway">
    <text evidence="3">Quinol/quinone metabolism; 1,4-dihydroxy-2-naphthoate biosynthesis; 1,4-dihydroxy-2-naphthoate from chorismate: step 3/7.</text>
</comment>
<dbReference type="Gene3D" id="3.40.50.1820">
    <property type="entry name" value="alpha/beta hydrolase"/>
    <property type="match status" value="1"/>
</dbReference>
<sequence>MSKCIVFCGNVFPRKSRNFSNIKEWFDVELNGVRYHVEQYGEGEPLLLLHGFTGSADTWRPLHPFWRRFRLIAADLLGHGRTEAPKDARRYRIERAADDLAALLDKLGVEKANVVGYSMGGRLALTFAMLHPHRVRRLVLESSSPGLQTDAERRARREADEALAQRIEQEGVRAFVDHWERLPLFFTQQALPASVRAAVRRERLRHTAEGLANSLRGMGTGVQPSWWERLRELDMPVLLVCGERDEKFCRIAARMHERLPDSRFVCVPGAGHAIHVEQPGVFATIVSEFMTKGEV</sequence>
<dbReference type="UniPathway" id="UPA00079"/>
<dbReference type="UniPathway" id="UPA01057">
    <property type="reaction ID" value="UER00900"/>
</dbReference>
<dbReference type="Pfam" id="PF00561">
    <property type="entry name" value="Abhydrolase_1"/>
    <property type="match status" value="1"/>
</dbReference>
<reference evidence="5 6" key="1">
    <citation type="submission" date="2018-10" db="EMBL/GenBank/DDBJ databases">
        <title>Geobacillus stearothermophilus in processing lines of powdered infant formula.</title>
        <authorList>
            <person name="Rhee M.S."/>
            <person name="Choi I.-G."/>
            <person name="Cho T.J."/>
            <person name="Park B."/>
        </authorList>
    </citation>
    <scope>NUCLEOTIDE SEQUENCE [LARGE SCALE GENOMIC DNA]</scope>
    <source>
        <strain evidence="5 6">FHS-PPGT130</strain>
    </source>
</reference>
<keyword evidence="1 3" id="KW-0474">Menaquinone biosynthesis</keyword>
<dbReference type="NCBIfam" id="TIGR03695">
    <property type="entry name" value="menH_SHCHC"/>
    <property type="match status" value="1"/>
</dbReference>
<dbReference type="InterPro" id="IPR000073">
    <property type="entry name" value="AB_hydrolase_1"/>
</dbReference>